<accession>A0A210QB81</accession>
<evidence type="ECO:0000256" key="5">
    <source>
        <dbReference type="ARBA" id="ARBA00022763"/>
    </source>
</evidence>
<comment type="caution">
    <text evidence="15">The sequence shown here is derived from an EMBL/GenBank/DDBJ whole genome shotgun (WGS) entry which is preliminary data.</text>
</comment>
<dbReference type="EMBL" id="NEDP02004329">
    <property type="protein sequence ID" value="OWF45987.1"/>
    <property type="molecule type" value="Genomic_DNA"/>
</dbReference>
<dbReference type="InterPro" id="IPR003180">
    <property type="entry name" value="MPG"/>
</dbReference>
<evidence type="ECO:0000256" key="12">
    <source>
        <dbReference type="ARBA" id="ARBA00078171"/>
    </source>
</evidence>
<evidence type="ECO:0000313" key="16">
    <source>
        <dbReference type="Proteomes" id="UP000242188"/>
    </source>
</evidence>
<dbReference type="PANTHER" id="PTHR10429:SF0">
    <property type="entry name" value="DNA-3-METHYLADENINE GLYCOSYLASE"/>
    <property type="match status" value="1"/>
</dbReference>
<dbReference type="FunFam" id="3.10.300.10:FF:000001">
    <property type="entry name" value="Putative 3-methyladenine DNA glycosylase"/>
    <property type="match status" value="1"/>
</dbReference>
<name>A0A210QB81_MIZYE</name>
<dbReference type="GO" id="GO:0003905">
    <property type="term" value="F:alkylbase DNA N-glycosylase activity"/>
    <property type="evidence" value="ECO:0007669"/>
    <property type="project" value="UniProtKB-EC"/>
</dbReference>
<dbReference type="Proteomes" id="UP000242188">
    <property type="component" value="Unassembled WGS sequence"/>
</dbReference>
<dbReference type="NCBIfam" id="TIGR00567">
    <property type="entry name" value="3mg"/>
    <property type="match status" value="1"/>
</dbReference>
<sequence>MDPNQTCSKTKTNLDKSRSFWDGHGDHVRTMLAYFAGCNVALLDFLAGFPLGVLTGSVAPPVDTGDNSNDQNKYDRSACALFRERLKVRFGREHNRMPKLKRKAKNDEEDASKAKKSCQNKEADSNNQKIVKSPDFDSKTIPSANPGPSKKAVNSGFEADKRLPALFYRKSCLQLAKDLLGRVLVRRCPTSGDLLCGKIVETEAYLGREDKAAHSYKGKKTDKNSAMFMDPGTAYVYNIYGMYCCFNVSSEGEGAAVLLRAIEPIQGLEIMTRNRSAQRKETAKALKSKELGNGPSKFCQALAITKNTINKQDLVSSPDIWMVAGENIDDRQVVASKRINIGYAEDWVDKPYRFYVLDNSCVSVRDKSAEALLRSS</sequence>
<comment type="catalytic activity">
    <reaction evidence="1">
        <text>Hydrolysis of alkylated DNA, releasing 3-methyladenine, 3-methylguanine, 7-methylguanine and 7-methyladenine.</text>
        <dbReference type="EC" id="3.2.2.21"/>
    </reaction>
</comment>
<evidence type="ECO:0000256" key="3">
    <source>
        <dbReference type="ARBA" id="ARBA00009232"/>
    </source>
</evidence>
<evidence type="ECO:0000256" key="10">
    <source>
        <dbReference type="ARBA" id="ARBA00068926"/>
    </source>
</evidence>
<comment type="function">
    <text evidence="2">Hydrolysis of the deoxyribose N-glycosidic bond to excise 3-methyladenine, and 7-methylguanine from the damaged DNA polymer formed by alkylation lesions.</text>
</comment>
<protein>
    <recommendedName>
        <fullName evidence="10">DNA-3-methyladenine glycosylase</fullName>
        <ecNumber evidence="4">3.2.2.21</ecNumber>
    </recommendedName>
    <alternativeName>
        <fullName evidence="11">3-alkyladenine DNA glycosylase</fullName>
    </alternativeName>
    <alternativeName>
        <fullName evidence="8">3-methyladenine DNA glycosidase</fullName>
    </alternativeName>
    <alternativeName>
        <fullName evidence="13">ADPG</fullName>
    </alternativeName>
    <alternativeName>
        <fullName evidence="12">N-methylpurine-DNA glycosylase</fullName>
    </alternativeName>
</protein>
<dbReference type="CDD" id="cd00540">
    <property type="entry name" value="AAG"/>
    <property type="match status" value="1"/>
</dbReference>
<dbReference type="GO" id="GO:0006284">
    <property type="term" value="P:base-excision repair"/>
    <property type="evidence" value="ECO:0007669"/>
    <property type="project" value="InterPro"/>
</dbReference>
<proteinExistence type="inferred from homology"/>
<gene>
    <name evidence="15" type="ORF">KP79_PYT15439</name>
</gene>
<feature type="region of interest" description="Disordered" evidence="14">
    <location>
        <begin position="92"/>
        <end position="155"/>
    </location>
</feature>
<comment type="similarity">
    <text evidence="3">Belongs to the DNA glycosylase MPG family.</text>
</comment>
<dbReference type="GO" id="GO:0003677">
    <property type="term" value="F:DNA binding"/>
    <property type="evidence" value="ECO:0007669"/>
    <property type="project" value="InterPro"/>
</dbReference>
<reference evidence="15 16" key="1">
    <citation type="journal article" date="2017" name="Nat. Ecol. Evol.">
        <title>Scallop genome provides insights into evolution of bilaterian karyotype and development.</title>
        <authorList>
            <person name="Wang S."/>
            <person name="Zhang J."/>
            <person name="Jiao W."/>
            <person name="Li J."/>
            <person name="Xun X."/>
            <person name="Sun Y."/>
            <person name="Guo X."/>
            <person name="Huan P."/>
            <person name="Dong B."/>
            <person name="Zhang L."/>
            <person name="Hu X."/>
            <person name="Sun X."/>
            <person name="Wang J."/>
            <person name="Zhao C."/>
            <person name="Wang Y."/>
            <person name="Wang D."/>
            <person name="Huang X."/>
            <person name="Wang R."/>
            <person name="Lv J."/>
            <person name="Li Y."/>
            <person name="Zhang Z."/>
            <person name="Liu B."/>
            <person name="Lu W."/>
            <person name="Hui Y."/>
            <person name="Liang J."/>
            <person name="Zhou Z."/>
            <person name="Hou R."/>
            <person name="Li X."/>
            <person name="Liu Y."/>
            <person name="Li H."/>
            <person name="Ning X."/>
            <person name="Lin Y."/>
            <person name="Zhao L."/>
            <person name="Xing Q."/>
            <person name="Dou J."/>
            <person name="Li Y."/>
            <person name="Mao J."/>
            <person name="Guo H."/>
            <person name="Dou H."/>
            <person name="Li T."/>
            <person name="Mu C."/>
            <person name="Jiang W."/>
            <person name="Fu Q."/>
            <person name="Fu X."/>
            <person name="Miao Y."/>
            <person name="Liu J."/>
            <person name="Yu Q."/>
            <person name="Li R."/>
            <person name="Liao H."/>
            <person name="Li X."/>
            <person name="Kong Y."/>
            <person name="Jiang Z."/>
            <person name="Chourrout D."/>
            <person name="Li R."/>
            <person name="Bao Z."/>
        </authorList>
    </citation>
    <scope>NUCLEOTIDE SEQUENCE [LARGE SCALE GENOMIC DNA]</scope>
    <source>
        <strain evidence="15 16">PY_sf001</strain>
    </source>
</reference>
<keyword evidence="7" id="KW-0234">DNA repair</keyword>
<evidence type="ECO:0000313" key="15">
    <source>
        <dbReference type="EMBL" id="OWF45987.1"/>
    </source>
</evidence>
<evidence type="ECO:0000256" key="2">
    <source>
        <dbReference type="ARBA" id="ARBA00002421"/>
    </source>
</evidence>
<dbReference type="Pfam" id="PF02245">
    <property type="entry name" value="Pur_DNA_glyco"/>
    <property type="match status" value="1"/>
</dbReference>
<evidence type="ECO:0000256" key="11">
    <source>
        <dbReference type="ARBA" id="ARBA00076879"/>
    </source>
</evidence>
<dbReference type="STRING" id="6573.A0A210QB81"/>
<dbReference type="InterPro" id="IPR036995">
    <property type="entry name" value="MPG_sf"/>
</dbReference>
<evidence type="ECO:0000256" key="6">
    <source>
        <dbReference type="ARBA" id="ARBA00022801"/>
    </source>
</evidence>
<dbReference type="OrthoDB" id="6353017at2759"/>
<evidence type="ECO:0000256" key="4">
    <source>
        <dbReference type="ARBA" id="ARBA00012000"/>
    </source>
</evidence>
<dbReference type="EC" id="3.2.2.21" evidence="4"/>
<keyword evidence="6" id="KW-0378">Hydrolase</keyword>
<organism evidence="15 16">
    <name type="scientific">Mizuhopecten yessoensis</name>
    <name type="common">Japanese scallop</name>
    <name type="synonym">Patinopecten yessoensis</name>
    <dbReference type="NCBI Taxonomy" id="6573"/>
    <lineage>
        <taxon>Eukaryota</taxon>
        <taxon>Metazoa</taxon>
        <taxon>Spiralia</taxon>
        <taxon>Lophotrochozoa</taxon>
        <taxon>Mollusca</taxon>
        <taxon>Bivalvia</taxon>
        <taxon>Autobranchia</taxon>
        <taxon>Pteriomorphia</taxon>
        <taxon>Pectinida</taxon>
        <taxon>Pectinoidea</taxon>
        <taxon>Pectinidae</taxon>
        <taxon>Mizuhopecten</taxon>
    </lineage>
</organism>
<evidence type="ECO:0000256" key="8">
    <source>
        <dbReference type="ARBA" id="ARBA00033426"/>
    </source>
</evidence>
<evidence type="ECO:0000256" key="14">
    <source>
        <dbReference type="SAM" id="MobiDB-lite"/>
    </source>
</evidence>
<evidence type="ECO:0000256" key="9">
    <source>
        <dbReference type="ARBA" id="ARBA00066187"/>
    </source>
</evidence>
<dbReference type="AlphaFoldDB" id="A0A210QB81"/>
<evidence type="ECO:0000256" key="7">
    <source>
        <dbReference type="ARBA" id="ARBA00023204"/>
    </source>
</evidence>
<dbReference type="Gene3D" id="3.10.300.10">
    <property type="entry name" value="Methylpurine-DNA glycosylase (MPG)"/>
    <property type="match status" value="1"/>
</dbReference>
<dbReference type="SUPFAM" id="SSF50486">
    <property type="entry name" value="FMT C-terminal domain-like"/>
    <property type="match status" value="1"/>
</dbReference>
<keyword evidence="5" id="KW-0227">DNA damage</keyword>
<dbReference type="HAMAP" id="MF_00527">
    <property type="entry name" value="3MGH"/>
    <property type="match status" value="1"/>
</dbReference>
<dbReference type="InterPro" id="IPR011034">
    <property type="entry name" value="Formyl_transferase-like_C_sf"/>
</dbReference>
<evidence type="ECO:0000256" key="13">
    <source>
        <dbReference type="ARBA" id="ARBA00082988"/>
    </source>
</evidence>
<comment type="subunit">
    <text evidence="9">Binds MBD1. Binds SSBP1.</text>
</comment>
<keyword evidence="16" id="KW-1185">Reference proteome</keyword>
<evidence type="ECO:0000256" key="1">
    <source>
        <dbReference type="ARBA" id="ARBA00000086"/>
    </source>
</evidence>
<dbReference type="PANTHER" id="PTHR10429">
    <property type="entry name" value="DNA-3-METHYLADENINE GLYCOSYLASE"/>
    <property type="match status" value="1"/>
</dbReference>